<evidence type="ECO:0000313" key="3">
    <source>
        <dbReference type="Proteomes" id="UP000054776"/>
    </source>
</evidence>
<protein>
    <recommendedName>
        <fullName evidence="4">Secreted protein</fullName>
    </recommendedName>
</protein>
<dbReference type="AlphaFoldDB" id="A0A0V1BMP8"/>
<keyword evidence="3" id="KW-1185">Reference proteome</keyword>
<comment type="caution">
    <text evidence="2">The sequence shown here is derived from an EMBL/GenBank/DDBJ whole genome shotgun (WGS) entry which is preliminary data.</text>
</comment>
<evidence type="ECO:0000256" key="1">
    <source>
        <dbReference type="SAM" id="SignalP"/>
    </source>
</evidence>
<evidence type="ECO:0000313" key="2">
    <source>
        <dbReference type="EMBL" id="KRY38272.1"/>
    </source>
</evidence>
<name>A0A0V1BMP8_TRISP</name>
<gene>
    <name evidence="2" type="ORF">T01_3513</name>
</gene>
<dbReference type="InParanoid" id="A0A0V1BMP8"/>
<reference evidence="2 3" key="1">
    <citation type="submission" date="2015-01" db="EMBL/GenBank/DDBJ databases">
        <title>Evolution of Trichinella species and genotypes.</title>
        <authorList>
            <person name="Korhonen P.K."/>
            <person name="Edoardo P."/>
            <person name="Giuseppe L.R."/>
            <person name="Gasser R.B."/>
        </authorList>
    </citation>
    <scope>NUCLEOTIDE SEQUENCE [LARGE SCALE GENOMIC DNA]</scope>
    <source>
        <strain evidence="2">ISS3</strain>
    </source>
</reference>
<dbReference type="EMBL" id="JYDH01000027">
    <property type="protein sequence ID" value="KRY38272.1"/>
    <property type="molecule type" value="Genomic_DNA"/>
</dbReference>
<dbReference type="Proteomes" id="UP000054776">
    <property type="component" value="Unassembled WGS sequence"/>
</dbReference>
<sequence length="98" mass="10856">MAGFVMNIFKFLNTVSGWFCTGELCNFAKPVSFHRQVQLTKAGQEEKAANAVQYRWTPPDRCSNSAAAENIQRRRQTSSAVVLFALLLKPPTGYKSAG</sequence>
<feature type="chain" id="PRO_5006875313" description="Secreted protein" evidence="1">
    <location>
        <begin position="18"/>
        <end position="98"/>
    </location>
</feature>
<proteinExistence type="predicted"/>
<keyword evidence="1" id="KW-0732">Signal</keyword>
<organism evidence="2 3">
    <name type="scientific">Trichinella spiralis</name>
    <name type="common">Trichina worm</name>
    <dbReference type="NCBI Taxonomy" id="6334"/>
    <lineage>
        <taxon>Eukaryota</taxon>
        <taxon>Metazoa</taxon>
        <taxon>Ecdysozoa</taxon>
        <taxon>Nematoda</taxon>
        <taxon>Enoplea</taxon>
        <taxon>Dorylaimia</taxon>
        <taxon>Trichinellida</taxon>
        <taxon>Trichinellidae</taxon>
        <taxon>Trichinella</taxon>
    </lineage>
</organism>
<dbReference type="OrthoDB" id="10369049at2759"/>
<feature type="signal peptide" evidence="1">
    <location>
        <begin position="1"/>
        <end position="17"/>
    </location>
</feature>
<evidence type="ECO:0008006" key="4">
    <source>
        <dbReference type="Google" id="ProtNLM"/>
    </source>
</evidence>
<accession>A0A0V1BMP8</accession>